<gene>
    <name evidence="1" type="ORF">PNK_2130</name>
</gene>
<organism evidence="1 2">
    <name type="scientific">Candidatus Protochlamydia naegleriophila</name>
    <dbReference type="NCBI Taxonomy" id="389348"/>
    <lineage>
        <taxon>Bacteria</taxon>
        <taxon>Pseudomonadati</taxon>
        <taxon>Chlamydiota</taxon>
        <taxon>Chlamydiia</taxon>
        <taxon>Parachlamydiales</taxon>
        <taxon>Parachlamydiaceae</taxon>
        <taxon>Candidatus Protochlamydia</taxon>
    </lineage>
</organism>
<evidence type="ECO:0000313" key="2">
    <source>
        <dbReference type="Proteomes" id="UP000069902"/>
    </source>
</evidence>
<name>A0A0U5JIB7_9BACT</name>
<evidence type="ECO:0000313" key="1">
    <source>
        <dbReference type="EMBL" id="CUI17733.1"/>
    </source>
</evidence>
<reference evidence="2" key="1">
    <citation type="submission" date="2015-09" db="EMBL/GenBank/DDBJ databases">
        <authorList>
            <person name="Bertelli C."/>
        </authorList>
    </citation>
    <scope>NUCLEOTIDE SEQUENCE [LARGE SCALE GENOMIC DNA]</scope>
    <source>
        <strain evidence="2">KNic</strain>
    </source>
</reference>
<dbReference type="Proteomes" id="UP000069902">
    <property type="component" value="Chromosome cPNK"/>
</dbReference>
<dbReference type="PATRIC" id="fig|389348.3.peg.2393"/>
<proteinExistence type="predicted"/>
<dbReference type="STRING" id="389348.PNK_2130"/>
<dbReference type="KEGG" id="pnl:PNK_2130"/>
<sequence length="62" mass="7519">MGLISYLSYGWNKLFSSPTVAPQQDSQDLKEFKMMINLRLYEILLKWVLRRDRYVDIFETRT</sequence>
<protein>
    <submittedName>
        <fullName evidence="1">Uncharacterized protein</fullName>
    </submittedName>
</protein>
<dbReference type="AlphaFoldDB" id="A0A0U5JIB7"/>
<keyword evidence="2" id="KW-1185">Reference proteome</keyword>
<dbReference type="InParanoid" id="A0A0U5JIB7"/>
<accession>A0A0U5JIB7</accession>
<dbReference type="EMBL" id="LN879502">
    <property type="protein sequence ID" value="CUI17733.1"/>
    <property type="molecule type" value="Genomic_DNA"/>
</dbReference>